<accession>A0A1G5PR93</accession>
<dbReference type="EMBL" id="FMWD01000002">
    <property type="protein sequence ID" value="SCZ51962.1"/>
    <property type="molecule type" value="Genomic_DNA"/>
</dbReference>
<proteinExistence type="predicted"/>
<gene>
    <name evidence="1" type="ORF">SAMN03097708_00633</name>
</gene>
<dbReference type="RefSeq" id="WP_217631888.1">
    <property type="nucleotide sequence ID" value="NZ_FMWD01000002.1"/>
</dbReference>
<keyword evidence="1" id="KW-0808">Transferase</keyword>
<dbReference type="InterPro" id="IPR007554">
    <property type="entry name" value="Glycerophosphate_synth"/>
</dbReference>
<reference evidence="1 2" key="1">
    <citation type="submission" date="2016-10" db="EMBL/GenBank/DDBJ databases">
        <authorList>
            <person name="de Groot N.N."/>
        </authorList>
    </citation>
    <scope>NUCLEOTIDE SEQUENCE [LARGE SCALE GENOMIC DNA]</scope>
    <source>
        <strain evidence="1 2">HLD2</strain>
    </source>
</reference>
<dbReference type="InterPro" id="IPR016886">
    <property type="entry name" value="UCP028458_glyceroPtfrase"/>
</dbReference>
<dbReference type="SUPFAM" id="SSF53756">
    <property type="entry name" value="UDP-Glycosyltransferase/glycogen phosphorylase"/>
    <property type="match status" value="1"/>
</dbReference>
<name>A0A1G5PR93_9GAMM</name>
<dbReference type="Gene3D" id="3.40.50.12580">
    <property type="match status" value="1"/>
</dbReference>
<keyword evidence="2" id="KW-1185">Reference proteome</keyword>
<dbReference type="AlphaFoldDB" id="A0A1G5PR93"/>
<dbReference type="PIRSF" id="PIRSF028458">
    <property type="entry name" value="UCP028458_glyceroPtfrase"/>
    <property type="match status" value="1"/>
</dbReference>
<evidence type="ECO:0000313" key="2">
    <source>
        <dbReference type="Proteomes" id="UP000199648"/>
    </source>
</evidence>
<dbReference type="GO" id="GO:0016020">
    <property type="term" value="C:membrane"/>
    <property type="evidence" value="ECO:0007669"/>
    <property type="project" value="InterPro"/>
</dbReference>
<organism evidence="1 2">
    <name type="scientific">Thiohalomonas denitrificans</name>
    <dbReference type="NCBI Taxonomy" id="415747"/>
    <lineage>
        <taxon>Bacteria</taxon>
        <taxon>Pseudomonadati</taxon>
        <taxon>Pseudomonadota</taxon>
        <taxon>Gammaproteobacteria</taxon>
        <taxon>Thiohalomonadales</taxon>
        <taxon>Thiohalomonadaceae</taxon>
        <taxon>Thiohalomonas</taxon>
    </lineage>
</organism>
<dbReference type="STRING" id="415747.SAMN03097708_00633"/>
<dbReference type="InterPro" id="IPR043148">
    <property type="entry name" value="TagF_C"/>
</dbReference>
<sequence>MKYLLYAEQDYAYSILRPLQDAIRERGGEARWFLAGRSIHPEYLKADEARLTTIKDVKKWAPDAVLVPGNSVPQFIPGLKVAVFHGFNVAKAGRSDKRGHFNIRGCFDLYCTQGPNTTLRFKELAKSYGFFRVVETGWAAVDPLFQDTAASGSAAGNKKPTILLCSTFTPRLSCAPHLVDTIKTLRDQGKWHWLVQFHPKMDAATVNQYKAMEGEHLEFFETDAIIPLMKRADVMLSDTSSVMLMFMLQRKPVVTFRNRSRGSRAHLLNVEEPAEIEKTIMHALTKPPELMECIEHFVADYHPYQDGKSSERVLNAVENIARAGLKNRKAKPLNLLRTLKERRKLGYWGL</sequence>
<evidence type="ECO:0000313" key="1">
    <source>
        <dbReference type="EMBL" id="SCZ51962.1"/>
    </source>
</evidence>
<dbReference type="Proteomes" id="UP000199648">
    <property type="component" value="Unassembled WGS sequence"/>
</dbReference>
<protein>
    <submittedName>
        <fullName evidence="1">CDP-glycerol glycerophosphotransferase, TagB/SpsB family</fullName>
    </submittedName>
</protein>
<dbReference type="GO" id="GO:0047355">
    <property type="term" value="F:CDP-glycerol glycerophosphotransferase activity"/>
    <property type="evidence" value="ECO:0007669"/>
    <property type="project" value="InterPro"/>
</dbReference>
<dbReference type="Pfam" id="PF04464">
    <property type="entry name" value="Glyphos_transf"/>
    <property type="match status" value="1"/>
</dbReference>